<comment type="caution">
    <text evidence="2">The sequence shown here is derived from an EMBL/GenBank/DDBJ whole genome shotgun (WGS) entry which is preliminary data.</text>
</comment>
<evidence type="ECO:0000256" key="1">
    <source>
        <dbReference type="SAM" id="MobiDB-lite"/>
    </source>
</evidence>
<dbReference type="GeneID" id="40327900"/>
<dbReference type="RefSeq" id="XP_029239324.1">
    <property type="nucleotide sequence ID" value="XM_029380917.1"/>
</dbReference>
<name>A0A422NME6_TRYRA</name>
<organism evidence="2 3">
    <name type="scientific">Trypanosoma rangeli</name>
    <dbReference type="NCBI Taxonomy" id="5698"/>
    <lineage>
        <taxon>Eukaryota</taxon>
        <taxon>Discoba</taxon>
        <taxon>Euglenozoa</taxon>
        <taxon>Kinetoplastea</taxon>
        <taxon>Metakinetoplastina</taxon>
        <taxon>Trypanosomatida</taxon>
        <taxon>Trypanosomatidae</taxon>
        <taxon>Trypanosoma</taxon>
        <taxon>Herpetosoma</taxon>
    </lineage>
</organism>
<evidence type="ECO:0000313" key="2">
    <source>
        <dbReference type="EMBL" id="RNF06549.1"/>
    </source>
</evidence>
<proteinExistence type="predicted"/>
<feature type="region of interest" description="Disordered" evidence="1">
    <location>
        <begin position="125"/>
        <end position="153"/>
    </location>
</feature>
<sequence length="192" mass="21851">MHVISDQSENDLSNIVVASIKLGHKHTLTACAFKYDDYFGVHYEDNHPRHPGMLNRDTVCNTEHVRARMQQEQLREAERRAQEQFAAEHDTPFCIRRSSPPSNRISFRNSTAYVPDGDAVNYTSDLSPTRWRPNSGRVLRSPNKRSYSNPMMLPPLNKASAAYKSPKRVCASPRQGFNFGGLPEIIHLDENV</sequence>
<dbReference type="Proteomes" id="UP000283634">
    <property type="component" value="Unassembled WGS sequence"/>
</dbReference>
<accession>A0A422NME6</accession>
<protein>
    <submittedName>
        <fullName evidence="2">Uncharacterized protein</fullName>
    </submittedName>
</protein>
<dbReference type="EMBL" id="MKGL01000106">
    <property type="protein sequence ID" value="RNF06549.1"/>
    <property type="molecule type" value="Genomic_DNA"/>
</dbReference>
<dbReference type="AlphaFoldDB" id="A0A422NME6"/>
<evidence type="ECO:0000313" key="3">
    <source>
        <dbReference type="Proteomes" id="UP000283634"/>
    </source>
</evidence>
<gene>
    <name evidence="2" type="ORF">TraAM80_03967</name>
</gene>
<reference evidence="2 3" key="1">
    <citation type="journal article" date="2018" name="BMC Genomics">
        <title>Genomic comparison of Trypanosoma conorhini and Trypanosoma rangeli to Trypanosoma cruzi strains of high and low virulence.</title>
        <authorList>
            <person name="Bradwell K.R."/>
            <person name="Koparde V.N."/>
            <person name="Matveyev A.V."/>
            <person name="Serrano M.G."/>
            <person name="Alves J.M."/>
            <person name="Parikh H."/>
            <person name="Huang B."/>
            <person name="Lee V."/>
            <person name="Espinosa-Alvarez O."/>
            <person name="Ortiz P.A."/>
            <person name="Costa-Martins A.G."/>
            <person name="Teixeira M.M."/>
            <person name="Buck G.A."/>
        </authorList>
    </citation>
    <scope>NUCLEOTIDE SEQUENCE [LARGE SCALE GENOMIC DNA]</scope>
    <source>
        <strain evidence="2 3">AM80</strain>
    </source>
</reference>
<keyword evidence="3" id="KW-1185">Reference proteome</keyword>